<proteinExistence type="predicted"/>
<dbReference type="Proteomes" id="UP000025756">
    <property type="component" value="Unassembled WGS sequence"/>
</dbReference>
<reference evidence="1 2" key="1">
    <citation type="submission" date="2014-03" db="EMBL/GenBank/DDBJ databases">
        <title>Genome sequence of Bordetella bronchiseptica.</title>
        <authorList>
            <person name="Harvill E."/>
            <person name="Goodfield L.L."/>
            <person name="Ivanov Y.V."/>
            <person name="Meyer J.A."/>
            <person name="Muse S.J."/>
            <person name="Jacobs N."/>
            <person name="Bendor L."/>
            <person name="Smallridge W.E."/>
            <person name="Brinkac L.M."/>
            <person name="Sanka R."/>
            <person name="Kim M."/>
            <person name="Losada L."/>
        </authorList>
    </citation>
    <scope>NUCLEOTIDE SEQUENCE [LARGE SCALE GENOMIC DNA]</scope>
    <source>
        <strain evidence="1 2">00-P-2796</strain>
    </source>
</reference>
<keyword evidence="2" id="KW-1185">Reference proteome</keyword>
<sequence>MPSSVPPARRACALMGCGNHFRVLFNIFNINKLRIFFNLDYLK</sequence>
<comment type="caution">
    <text evidence="1">The sequence shown here is derived from an EMBL/GenBank/DDBJ whole genome shotgun (WGS) entry which is preliminary data.</text>
</comment>
<evidence type="ECO:0000313" key="1">
    <source>
        <dbReference type="EMBL" id="KCV34205.1"/>
    </source>
</evidence>
<protein>
    <submittedName>
        <fullName evidence="1">Uncharacterized protein</fullName>
    </submittedName>
</protein>
<name>A0ABR4RE51_BORBO</name>
<evidence type="ECO:0000313" key="2">
    <source>
        <dbReference type="Proteomes" id="UP000025756"/>
    </source>
</evidence>
<accession>A0ABR4RE51</accession>
<gene>
    <name evidence="1" type="ORF">L490_2545</name>
</gene>
<dbReference type="EMBL" id="JGWH01000103">
    <property type="protein sequence ID" value="KCV34205.1"/>
    <property type="molecule type" value="Genomic_DNA"/>
</dbReference>
<organism evidence="1 2">
    <name type="scientific">Bordetella bronchiseptica 00-P-2796</name>
    <dbReference type="NCBI Taxonomy" id="1331199"/>
    <lineage>
        <taxon>Bacteria</taxon>
        <taxon>Pseudomonadati</taxon>
        <taxon>Pseudomonadota</taxon>
        <taxon>Betaproteobacteria</taxon>
        <taxon>Burkholderiales</taxon>
        <taxon>Alcaligenaceae</taxon>
        <taxon>Bordetella</taxon>
    </lineage>
</organism>